<comment type="caution">
    <text evidence="1">The sequence shown here is derived from an EMBL/GenBank/DDBJ whole genome shotgun (WGS) entry which is preliminary data.</text>
</comment>
<dbReference type="RefSeq" id="WP_191156853.1">
    <property type="nucleotide sequence ID" value="NZ_JACWUN010000014.1"/>
</dbReference>
<dbReference type="EMBL" id="JACWUN010000014">
    <property type="protein sequence ID" value="MBD1401334.1"/>
    <property type="molecule type" value="Genomic_DNA"/>
</dbReference>
<accession>A0A8J6R6E7</accession>
<dbReference type="Proteomes" id="UP000632828">
    <property type="component" value="Unassembled WGS sequence"/>
</dbReference>
<organism evidence="1 2">
    <name type="scientific">Pelovirga terrestris</name>
    <dbReference type="NCBI Taxonomy" id="2771352"/>
    <lineage>
        <taxon>Bacteria</taxon>
        <taxon>Pseudomonadati</taxon>
        <taxon>Thermodesulfobacteriota</taxon>
        <taxon>Desulfuromonadia</taxon>
        <taxon>Geobacterales</taxon>
        <taxon>Geobacteraceae</taxon>
        <taxon>Pelovirga</taxon>
    </lineage>
</organism>
<evidence type="ECO:0000313" key="2">
    <source>
        <dbReference type="Proteomes" id="UP000632828"/>
    </source>
</evidence>
<dbReference type="AlphaFoldDB" id="A0A8J6R6E7"/>
<protein>
    <submittedName>
        <fullName evidence="1">Uncharacterized protein</fullName>
    </submittedName>
</protein>
<proteinExistence type="predicted"/>
<name>A0A8J6R6E7_9BACT</name>
<keyword evidence="2" id="KW-1185">Reference proteome</keyword>
<reference evidence="1" key="1">
    <citation type="submission" date="2020-09" db="EMBL/GenBank/DDBJ databases">
        <title>Pelobacter alkaliphilus sp. nov., a novel anaerobic arsenate-reducing bacterium from terrestrial mud volcano.</title>
        <authorList>
            <person name="Khomyakova M.A."/>
            <person name="Merkel A.Y."/>
            <person name="Slobodkin A.I."/>
        </authorList>
    </citation>
    <scope>NUCLEOTIDE SEQUENCE</scope>
    <source>
        <strain evidence="1">M08fum</strain>
    </source>
</reference>
<sequence>MTDQFSKAIKESGEKSAFVCVNCGHHNIPESDKKTGQQMSPVKDQFSEAIKESGEKSAFSCGSCGHVQQPVGD</sequence>
<evidence type="ECO:0000313" key="1">
    <source>
        <dbReference type="EMBL" id="MBD1401334.1"/>
    </source>
</evidence>
<gene>
    <name evidence="1" type="ORF">ICT70_11685</name>
</gene>